<dbReference type="STRING" id="151549.A0A4C1URX3"/>
<dbReference type="GO" id="GO:0016323">
    <property type="term" value="C:basolateral plasma membrane"/>
    <property type="evidence" value="ECO:0007669"/>
    <property type="project" value="TreeGrafter"/>
</dbReference>
<dbReference type="InterPro" id="IPR036259">
    <property type="entry name" value="MFS_trans_sf"/>
</dbReference>
<evidence type="ECO:0000313" key="4">
    <source>
        <dbReference type="EMBL" id="GBP29069.1"/>
    </source>
</evidence>
<keyword evidence="1" id="KW-1015">Disulfide bond</keyword>
<comment type="caution">
    <text evidence="4">The sequence shown here is derived from an EMBL/GenBank/DDBJ whole genome shotgun (WGS) entry which is preliminary data.</text>
</comment>
<keyword evidence="3" id="KW-0812">Transmembrane</keyword>
<accession>A0A4C1URX3</accession>
<feature type="region of interest" description="Disordered" evidence="2">
    <location>
        <begin position="149"/>
        <end position="174"/>
    </location>
</feature>
<dbReference type="Proteomes" id="UP000299102">
    <property type="component" value="Unassembled WGS sequence"/>
</dbReference>
<feature type="transmembrane region" description="Helical" evidence="3">
    <location>
        <begin position="63"/>
        <end position="86"/>
    </location>
</feature>
<feature type="compositionally biased region" description="Low complexity" evidence="2">
    <location>
        <begin position="165"/>
        <end position="174"/>
    </location>
</feature>
<dbReference type="PANTHER" id="PTHR11388">
    <property type="entry name" value="ORGANIC ANION TRANSPORTER"/>
    <property type="match status" value="1"/>
</dbReference>
<name>A0A4C1URX3_EUMVA</name>
<reference evidence="4 5" key="1">
    <citation type="journal article" date="2019" name="Commun. Biol.">
        <title>The bagworm genome reveals a unique fibroin gene that provides high tensile strength.</title>
        <authorList>
            <person name="Kono N."/>
            <person name="Nakamura H."/>
            <person name="Ohtoshi R."/>
            <person name="Tomita M."/>
            <person name="Numata K."/>
            <person name="Arakawa K."/>
        </authorList>
    </citation>
    <scope>NUCLEOTIDE SEQUENCE [LARGE SCALE GENOMIC DNA]</scope>
</reference>
<keyword evidence="3" id="KW-1133">Transmembrane helix</keyword>
<proteinExistence type="predicted"/>
<dbReference type="EMBL" id="BGZK01000215">
    <property type="protein sequence ID" value="GBP29069.1"/>
    <property type="molecule type" value="Genomic_DNA"/>
</dbReference>
<dbReference type="SUPFAM" id="SSF103473">
    <property type="entry name" value="MFS general substrate transporter"/>
    <property type="match status" value="1"/>
</dbReference>
<dbReference type="OrthoDB" id="5062115at2759"/>
<dbReference type="GO" id="GO:0015347">
    <property type="term" value="F:sodium-independent organic anion transmembrane transporter activity"/>
    <property type="evidence" value="ECO:0007669"/>
    <property type="project" value="TreeGrafter"/>
</dbReference>
<keyword evidence="5" id="KW-1185">Reference proteome</keyword>
<evidence type="ECO:0000313" key="5">
    <source>
        <dbReference type="Proteomes" id="UP000299102"/>
    </source>
</evidence>
<feature type="transmembrane region" description="Helical" evidence="3">
    <location>
        <begin position="114"/>
        <end position="134"/>
    </location>
</feature>
<dbReference type="InterPro" id="IPR004156">
    <property type="entry name" value="OATP"/>
</dbReference>
<dbReference type="AlphaFoldDB" id="A0A4C1URX3"/>
<protein>
    <submittedName>
        <fullName evidence="4">Solute carrier organic anion transporter family member 5A1</fullName>
    </submittedName>
</protein>
<dbReference type="PANTHER" id="PTHR11388:SF159">
    <property type="entry name" value="SOLUTE CARRIER ORGANIC ANION TRANSPORTER FAMILY MEMBER 74D"/>
    <property type="match status" value="1"/>
</dbReference>
<sequence length="174" mass="18598">MLDPYDSIGGGWAQSGECSDTCSQLYVFVAIFAALMFVHATGEVGAVLLIIRCTDKMDKAMAMGVIQFAIGVFGNVPCPIVFGAAVDAACKLRDTVCDVLGACAFYDNDRFRHLYLGLSASLMFLAFIMDMLVWSKAGRIDMNPAEREYSPDAAPLAPSAPPASVPARPSDTQL</sequence>
<evidence type="ECO:0000256" key="1">
    <source>
        <dbReference type="ARBA" id="ARBA00023157"/>
    </source>
</evidence>
<organism evidence="4 5">
    <name type="scientific">Eumeta variegata</name>
    <name type="common">Bagworm moth</name>
    <name type="synonym">Eumeta japonica</name>
    <dbReference type="NCBI Taxonomy" id="151549"/>
    <lineage>
        <taxon>Eukaryota</taxon>
        <taxon>Metazoa</taxon>
        <taxon>Ecdysozoa</taxon>
        <taxon>Arthropoda</taxon>
        <taxon>Hexapoda</taxon>
        <taxon>Insecta</taxon>
        <taxon>Pterygota</taxon>
        <taxon>Neoptera</taxon>
        <taxon>Endopterygota</taxon>
        <taxon>Lepidoptera</taxon>
        <taxon>Glossata</taxon>
        <taxon>Ditrysia</taxon>
        <taxon>Tineoidea</taxon>
        <taxon>Psychidae</taxon>
        <taxon>Oiketicinae</taxon>
        <taxon>Eumeta</taxon>
    </lineage>
</organism>
<dbReference type="GO" id="GO:0043252">
    <property type="term" value="P:sodium-independent organic anion transport"/>
    <property type="evidence" value="ECO:0007669"/>
    <property type="project" value="TreeGrafter"/>
</dbReference>
<feature type="transmembrane region" description="Helical" evidence="3">
    <location>
        <begin position="25"/>
        <end position="51"/>
    </location>
</feature>
<evidence type="ECO:0000256" key="2">
    <source>
        <dbReference type="SAM" id="MobiDB-lite"/>
    </source>
</evidence>
<gene>
    <name evidence="4" type="primary">SLCO5A1</name>
    <name evidence="4" type="ORF">EVAR_10885_1</name>
</gene>
<keyword evidence="3" id="KW-0472">Membrane</keyword>
<evidence type="ECO:0000256" key="3">
    <source>
        <dbReference type="SAM" id="Phobius"/>
    </source>
</evidence>
<dbReference type="Pfam" id="PF03137">
    <property type="entry name" value="OATP"/>
    <property type="match status" value="1"/>
</dbReference>